<proteinExistence type="predicted"/>
<keyword evidence="3" id="KW-1185">Reference proteome</keyword>
<evidence type="ECO:0008006" key="4">
    <source>
        <dbReference type="Google" id="ProtNLM"/>
    </source>
</evidence>
<dbReference type="AlphaFoldDB" id="A0A7X9XB83"/>
<evidence type="ECO:0000256" key="1">
    <source>
        <dbReference type="SAM" id="Phobius"/>
    </source>
</evidence>
<feature type="transmembrane region" description="Helical" evidence="1">
    <location>
        <begin position="48"/>
        <end position="68"/>
    </location>
</feature>
<protein>
    <recommendedName>
        <fullName evidence="4">DoxX family protein</fullName>
    </recommendedName>
</protein>
<feature type="transmembrane region" description="Helical" evidence="1">
    <location>
        <begin position="80"/>
        <end position="100"/>
    </location>
</feature>
<accession>A0A7X9XB83</accession>
<feature type="transmembrane region" description="Helical" evidence="1">
    <location>
        <begin position="115"/>
        <end position="132"/>
    </location>
</feature>
<dbReference type="RefSeq" id="WP_169658702.1">
    <property type="nucleotide sequence ID" value="NZ_JABANE010000065.1"/>
</dbReference>
<comment type="caution">
    <text evidence="2">The sequence shown here is derived from an EMBL/GenBank/DDBJ whole genome shotgun (WGS) entry which is preliminary data.</text>
</comment>
<evidence type="ECO:0000313" key="2">
    <source>
        <dbReference type="EMBL" id="NME70466.1"/>
    </source>
</evidence>
<evidence type="ECO:0000313" key="3">
    <source>
        <dbReference type="Proteomes" id="UP000576082"/>
    </source>
</evidence>
<organism evidence="2 3">
    <name type="scientific">Flammeovirga aprica JL-4</name>
    <dbReference type="NCBI Taxonomy" id="694437"/>
    <lineage>
        <taxon>Bacteria</taxon>
        <taxon>Pseudomonadati</taxon>
        <taxon>Bacteroidota</taxon>
        <taxon>Cytophagia</taxon>
        <taxon>Cytophagales</taxon>
        <taxon>Flammeovirgaceae</taxon>
        <taxon>Flammeovirga</taxon>
    </lineage>
</organism>
<name>A0A7X9XB83_9BACT</name>
<gene>
    <name evidence="2" type="ORF">HHU12_20995</name>
</gene>
<keyword evidence="1" id="KW-0812">Transmembrane</keyword>
<dbReference type="Proteomes" id="UP000576082">
    <property type="component" value="Unassembled WGS sequence"/>
</dbReference>
<keyword evidence="1" id="KW-0472">Membrane</keyword>
<keyword evidence="1" id="KW-1133">Transmembrane helix</keyword>
<sequence>MKVSEKISTAFIALFLFMPGLVKFTDQFSYNFATQIETVGLPFPKLSFFIGQSSEIIVGAIALLLLFFYNKIKPELADKLFYGMSIMVLPIMIVALFVHSDPNVPVEVLPFESRPPVLAVLLILASTLNLSVHNRKITLF</sequence>
<reference evidence="2 3" key="1">
    <citation type="submission" date="2020-04" db="EMBL/GenBank/DDBJ databases">
        <title>Flammeovirga sp. SR4, a novel species isolated from seawater.</title>
        <authorList>
            <person name="Wang X."/>
        </authorList>
    </citation>
    <scope>NUCLEOTIDE SEQUENCE [LARGE SCALE GENOMIC DNA]</scope>
    <source>
        <strain evidence="2 3">ATCC 23126</strain>
    </source>
</reference>
<dbReference type="EMBL" id="JABANE010000065">
    <property type="protein sequence ID" value="NME70466.1"/>
    <property type="molecule type" value="Genomic_DNA"/>
</dbReference>